<dbReference type="EC" id="2.7.11.1" evidence="4"/>
<evidence type="ECO:0000259" key="11">
    <source>
        <dbReference type="PROSITE" id="PS50011"/>
    </source>
</evidence>
<feature type="domain" description="Protein kinase" evidence="11">
    <location>
        <begin position="188"/>
        <end position="492"/>
    </location>
</feature>
<keyword evidence="14" id="KW-1185">Reference proteome</keyword>
<keyword evidence="10" id="KW-0963">Cytoplasm</keyword>
<dbReference type="Pfam" id="PF07714">
    <property type="entry name" value="PK_Tyr_Ser-Thr"/>
    <property type="match status" value="1"/>
</dbReference>
<sequence>MKPDSPLWKVMGPAASPAEQAALDAVRALLPDDGIATAWANLTFISEQGRTAEVDVLLMTRYGMFLVELKGWHGQIRGNAARWDHNGRSVENPRILADRKAKWLKSLLKDVAPNDAARKALPHIEALVVMHGEGSTLEIAKPGDVGVLTLDGYNVGSAPRLRTLSQHLAESPRWTGNLIDLTRARQIRALCEALGFEPAPRVRMVGDFEVADDAPIAQGRDWQDVLVQLPAMPEIKRRLRLYDVPARASKADRQRIEQLAQREFQLTQGLHHSGIAVPIDFKRTDDGPALVFEYDPVEVPLDAYIARRGAELDLDQRIALIIRLGEILRFAHHVHLRHRALSPRHVWVTPISGELPHVTIRDWYLAQRKSSTRDTTRLTAISAGIDDLLGVADLDDWIWLAPEARNAADGIPSIPLDVYGFGALAYLILAGRAPAETIMELEQRQSEAGALDPRAAWPGTPDGVADVIAQATRTVESERQPTIDEVLAALQMASDEARTAGELAEPTPVEDPIEAQKDDIIDDRFIVTGRRGEGSSGVALGVFDTESADPERELVLKVARTDAAGRRLAREADALRALRNRRVVRLLDGPLQVGERRALLLGDAGRETLAARLAKEGRATVGQLEQYGSQLLEAMIHLEERGVFHRDIKPSNLGITPDPGTRRPSLVLFDFSLAGESVDNLTSGTPSYLDPYLGRGRRLKYDRAAELWAVSTTLFEMASGQLPWWGEGAGRPIDPEEAPAIEPAMFEPVVATQLTALFQRALNPRAEKRFSNAESLADAWQGVFVSLDTQDEGAAGSDELADAATLETPVERSGLSARALSAVARLDAATVGDLLGVDPRRINSIRGLGETYRKEIQGRIRVWRKRLRAPEELASEQPMGTERLVEQLMAKLSGGDKTIIESLLSLTDDGVAGQWPSTGATAQALRMNRQRVAHALDAAVGAWSGSASRQLESVLNDAATLLARNGRVMTVTSLASALVGQRGSLLNGEGRLRQGAALLRAAYEFDARAEEPLLELRRAIGQRPDVVALKDSADPDGTGQEFPSAEVLTEAALELGRQADQLVAGGVVVSSATAMEVLGGILEADAAPLAALTNRGLITLAAAASTTAAISGFDELYPVDLDPQEAVERALRGKPGRRISEASVRRSVEARFPRVRLPDAHRLDALVAKVLPGVVNVAGVYELPSEARSTAHTSTRLTVVAPAAISETRVRLAESIGRHGALTLTTPPKRYMAATRELADQFGVEVVDVASLVVTATRELAAQFGAQWPFVLGVDAGPKGSADWMQLESLVQRAVTPQWEAQLAADRPLLIVNAGPLVRYGMSAVLSSLLDVGTPRPAARWLLVAKLGNHAVPLLEGRPVPLGPSGWVELPSDLATLSDPDLNGTTSGVHP</sequence>
<evidence type="ECO:0000256" key="3">
    <source>
        <dbReference type="ARBA" id="ARBA00010886"/>
    </source>
</evidence>
<dbReference type="GO" id="GO:0016301">
    <property type="term" value="F:kinase activity"/>
    <property type="evidence" value="ECO:0007669"/>
    <property type="project" value="UniProtKB-KW"/>
</dbReference>
<evidence type="ECO:0000256" key="5">
    <source>
        <dbReference type="ARBA" id="ARBA00022527"/>
    </source>
</evidence>
<keyword evidence="7" id="KW-0547">Nucleotide-binding</keyword>
<dbReference type="Pfam" id="PF08378">
    <property type="entry name" value="NERD"/>
    <property type="match status" value="1"/>
</dbReference>
<dbReference type="PANTHER" id="PTHR43289">
    <property type="entry name" value="MITOGEN-ACTIVATED PROTEIN KINASE KINASE KINASE 20-RELATED"/>
    <property type="match status" value="1"/>
</dbReference>
<evidence type="ECO:0000313" key="13">
    <source>
        <dbReference type="EMBL" id="WGT47972.1"/>
    </source>
</evidence>
<dbReference type="RefSeq" id="WP_281145636.1">
    <property type="nucleotide sequence ID" value="NZ_CP123967.1"/>
</dbReference>
<dbReference type="Gene3D" id="1.10.510.10">
    <property type="entry name" value="Transferase(Phosphotransferase) domain 1"/>
    <property type="match status" value="2"/>
</dbReference>
<accession>A0ABY8PZR7</accession>
<dbReference type="InterPro" id="IPR000719">
    <property type="entry name" value="Prot_kinase_dom"/>
</dbReference>
<dbReference type="PANTHER" id="PTHR43289:SF6">
    <property type="entry name" value="SERINE_THREONINE-PROTEIN KINASE NEKL-3"/>
    <property type="match status" value="1"/>
</dbReference>
<dbReference type="InterPro" id="IPR011009">
    <property type="entry name" value="Kinase-like_dom_sf"/>
</dbReference>
<dbReference type="Pfam" id="PF00069">
    <property type="entry name" value="Pkinase"/>
    <property type="match status" value="1"/>
</dbReference>
<evidence type="ECO:0000256" key="7">
    <source>
        <dbReference type="ARBA" id="ARBA00022741"/>
    </source>
</evidence>
<dbReference type="PROSITE" id="PS50965">
    <property type="entry name" value="NERD"/>
    <property type="match status" value="1"/>
</dbReference>
<dbReference type="Gene3D" id="1.10.150.20">
    <property type="entry name" value="5' to 3' exonuclease, C-terminal subdomain"/>
    <property type="match status" value="1"/>
</dbReference>
<evidence type="ECO:0000256" key="8">
    <source>
        <dbReference type="ARBA" id="ARBA00022777"/>
    </source>
</evidence>
<feature type="domain" description="Protein kinase" evidence="11">
    <location>
        <begin position="525"/>
        <end position="781"/>
    </location>
</feature>
<proteinExistence type="inferred from homology"/>
<reference evidence="13 14" key="1">
    <citation type="journal article" date="2008" name="Int. J. Syst. Evol. Microbiol.">
        <title>Tessaracoccus flavescens sp. nov., isolated from marine sediment.</title>
        <authorList>
            <person name="Lee D.W."/>
            <person name="Lee S.D."/>
        </authorList>
    </citation>
    <scope>NUCLEOTIDE SEQUENCE [LARGE SCALE GENOMIC DNA]</scope>
    <source>
        <strain evidence="13 14">T21</strain>
    </source>
</reference>
<gene>
    <name evidence="13" type="primary">pglW</name>
    <name evidence="13" type="ORF">QH948_04185</name>
</gene>
<evidence type="ECO:0000259" key="12">
    <source>
        <dbReference type="PROSITE" id="PS50965"/>
    </source>
</evidence>
<evidence type="ECO:0000256" key="4">
    <source>
        <dbReference type="ARBA" id="ARBA00012513"/>
    </source>
</evidence>
<dbReference type="InterPro" id="IPR001245">
    <property type="entry name" value="Ser-Thr/Tyr_kinase_cat_dom"/>
</dbReference>
<name>A0ABY8PZR7_9ACTN</name>
<dbReference type="InterPro" id="IPR011528">
    <property type="entry name" value="NERD"/>
</dbReference>
<dbReference type="SUPFAM" id="SSF56112">
    <property type="entry name" value="Protein kinase-like (PK-like)"/>
    <property type="match status" value="2"/>
</dbReference>
<comment type="subcellular location">
    <subcellularLocation>
        <location evidence="1">Cytoplasm</location>
        <location evidence="1">Cytoskeleton</location>
        <location evidence="1">Microtubule organizing center</location>
        <location evidence="1">Centrosome</location>
    </subcellularLocation>
    <subcellularLocation>
        <location evidence="2">Cytoplasm</location>
        <location evidence="2">Cytoskeleton</location>
        <location evidence="2">Spindle pole</location>
    </subcellularLocation>
</comment>
<evidence type="ECO:0000256" key="9">
    <source>
        <dbReference type="ARBA" id="ARBA00022840"/>
    </source>
</evidence>
<evidence type="ECO:0000256" key="1">
    <source>
        <dbReference type="ARBA" id="ARBA00004300"/>
    </source>
</evidence>
<organism evidence="13 14">
    <name type="scientific">Tessaracoccus lacteus</name>
    <dbReference type="NCBI Taxonomy" id="3041766"/>
    <lineage>
        <taxon>Bacteria</taxon>
        <taxon>Bacillati</taxon>
        <taxon>Actinomycetota</taxon>
        <taxon>Actinomycetes</taxon>
        <taxon>Propionibacteriales</taxon>
        <taxon>Propionibacteriaceae</taxon>
        <taxon>Tessaracoccus</taxon>
    </lineage>
</organism>
<keyword evidence="5" id="KW-0723">Serine/threonine-protein kinase</keyword>
<keyword evidence="8 13" id="KW-0418">Kinase</keyword>
<feature type="domain" description="NERD" evidence="12">
    <location>
        <begin position="14"/>
        <end position="127"/>
    </location>
</feature>
<protein>
    <recommendedName>
        <fullName evidence="4">non-specific serine/threonine protein kinase</fullName>
        <ecNumber evidence="4">2.7.11.1</ecNumber>
    </recommendedName>
</protein>
<dbReference type="SMART" id="SM00220">
    <property type="entry name" value="S_TKc"/>
    <property type="match status" value="1"/>
</dbReference>
<dbReference type="InterPro" id="IPR049832">
    <property type="entry name" value="BREX_PglW"/>
</dbReference>
<evidence type="ECO:0000256" key="2">
    <source>
        <dbReference type="ARBA" id="ARBA00004647"/>
    </source>
</evidence>
<evidence type="ECO:0000256" key="10">
    <source>
        <dbReference type="ARBA" id="ARBA00023212"/>
    </source>
</evidence>
<comment type="similarity">
    <text evidence="3">Belongs to the protein kinase superfamily. NEK Ser/Thr protein kinase family. NIMA subfamily.</text>
</comment>
<dbReference type="EMBL" id="CP123967">
    <property type="protein sequence ID" value="WGT47972.1"/>
    <property type="molecule type" value="Genomic_DNA"/>
</dbReference>
<dbReference type="SUPFAM" id="SSF47789">
    <property type="entry name" value="C-terminal domain of RNA polymerase alpha subunit"/>
    <property type="match status" value="1"/>
</dbReference>
<keyword evidence="6" id="KW-0808">Transferase</keyword>
<keyword evidence="10" id="KW-0206">Cytoskeleton</keyword>
<keyword evidence="9" id="KW-0067">ATP-binding</keyword>
<dbReference type="Proteomes" id="UP001244136">
    <property type="component" value="Chromosome"/>
</dbReference>
<evidence type="ECO:0000313" key="14">
    <source>
        <dbReference type="Proteomes" id="UP001244136"/>
    </source>
</evidence>
<dbReference type="PROSITE" id="PS50011">
    <property type="entry name" value="PROTEIN_KINASE_DOM"/>
    <property type="match status" value="2"/>
</dbReference>
<evidence type="ECO:0000256" key="6">
    <source>
        <dbReference type="ARBA" id="ARBA00022679"/>
    </source>
</evidence>
<dbReference type="NCBIfam" id="NF033442">
    <property type="entry name" value="BREX_PglW"/>
    <property type="match status" value="1"/>
</dbReference>